<organism evidence="2 3">
    <name type="scientific">Marinicella pacifica</name>
    <dbReference type="NCBI Taxonomy" id="1171543"/>
    <lineage>
        <taxon>Bacteria</taxon>
        <taxon>Pseudomonadati</taxon>
        <taxon>Pseudomonadota</taxon>
        <taxon>Gammaproteobacteria</taxon>
        <taxon>Lysobacterales</taxon>
        <taxon>Marinicellaceae</taxon>
        <taxon>Marinicella</taxon>
    </lineage>
</organism>
<dbReference type="CDD" id="cd19756">
    <property type="entry name" value="Bbox2"/>
    <property type="match status" value="1"/>
</dbReference>
<name>A0A917CE34_9GAMM</name>
<dbReference type="Proteomes" id="UP000605253">
    <property type="component" value="Unassembled WGS sequence"/>
</dbReference>
<evidence type="ECO:0000256" key="1">
    <source>
        <dbReference type="SAM" id="Phobius"/>
    </source>
</evidence>
<keyword evidence="3" id="KW-1185">Reference proteome</keyword>
<feature type="transmembrane region" description="Helical" evidence="1">
    <location>
        <begin position="237"/>
        <end position="260"/>
    </location>
</feature>
<reference evidence="2" key="1">
    <citation type="journal article" date="2014" name="Int. J. Syst. Evol. Microbiol.">
        <title>Complete genome sequence of Corynebacterium casei LMG S-19264T (=DSM 44701T), isolated from a smear-ripened cheese.</title>
        <authorList>
            <consortium name="US DOE Joint Genome Institute (JGI-PGF)"/>
            <person name="Walter F."/>
            <person name="Albersmeier A."/>
            <person name="Kalinowski J."/>
            <person name="Ruckert C."/>
        </authorList>
    </citation>
    <scope>NUCLEOTIDE SEQUENCE</scope>
    <source>
        <strain evidence="2">CGMCC 1.12181</strain>
    </source>
</reference>
<feature type="transmembrane region" description="Helical" evidence="1">
    <location>
        <begin position="75"/>
        <end position="101"/>
    </location>
</feature>
<gene>
    <name evidence="2" type="ORF">GCM10011365_03980</name>
</gene>
<evidence type="ECO:0000313" key="3">
    <source>
        <dbReference type="Proteomes" id="UP000605253"/>
    </source>
</evidence>
<dbReference type="AlphaFoldDB" id="A0A917CE34"/>
<protein>
    <recommendedName>
        <fullName evidence="4">B box-type domain-containing protein</fullName>
    </recommendedName>
</protein>
<feature type="transmembrane region" description="Helical" evidence="1">
    <location>
        <begin position="161"/>
        <end position="183"/>
    </location>
</feature>
<feature type="transmembrane region" description="Helical" evidence="1">
    <location>
        <begin position="204"/>
        <end position="231"/>
    </location>
</feature>
<dbReference type="EMBL" id="BMEO01000001">
    <property type="protein sequence ID" value="GGF86098.1"/>
    <property type="molecule type" value="Genomic_DNA"/>
</dbReference>
<evidence type="ECO:0000313" key="2">
    <source>
        <dbReference type="EMBL" id="GGF86098.1"/>
    </source>
</evidence>
<dbReference type="RefSeq" id="WP_188363987.1">
    <property type="nucleotide sequence ID" value="NZ_BAABJF010000011.1"/>
</dbReference>
<keyword evidence="1" id="KW-0472">Membrane</keyword>
<proteinExistence type="predicted"/>
<evidence type="ECO:0008006" key="4">
    <source>
        <dbReference type="Google" id="ProtNLM"/>
    </source>
</evidence>
<comment type="caution">
    <text evidence="2">The sequence shown here is derived from an EMBL/GenBank/DDBJ whole genome shotgun (WGS) entry which is preliminary data.</text>
</comment>
<keyword evidence="1" id="KW-1133">Transmembrane helix</keyword>
<keyword evidence="1" id="KW-0812">Transmembrane</keyword>
<feature type="transmembrane region" description="Helical" evidence="1">
    <location>
        <begin position="137"/>
        <end position="155"/>
    </location>
</feature>
<reference evidence="2" key="2">
    <citation type="submission" date="2020-09" db="EMBL/GenBank/DDBJ databases">
        <authorList>
            <person name="Sun Q."/>
            <person name="Zhou Y."/>
        </authorList>
    </citation>
    <scope>NUCLEOTIDE SEQUENCE</scope>
    <source>
        <strain evidence="2">CGMCC 1.12181</strain>
    </source>
</reference>
<sequence length="446" mass="50787">MEQSCQFHPLEPATYFCVECDINCCDECVDDSRFNPEPRCFRCNRTLDTLGPGNIEPFWRRLQQSFRYPLSTQSLWFILILSVLCSVAFYIPFALLIYLALFGSVFKYCLSCLSFTAEGYLTPPDITEAYEGGFRKMLVLIAMLFVTGLVVNLANTFLGSAIGGIVALLVTLSFPAIIIHYAISESMIESLNPRNIFDLIHSIGLPYGLILAFIFIMMGSVAVLYQLVIIIPSSLDAIFLFAVTFYYAIVLHHLMGYMVFQFQTELGYSARLQDGSNTRRGGHAITMAKISTLIKQAEFKDATKLFQEQISLNSDKLSLHNRFFDFLLATKNSEVMAEFLPKYFRLLENNNRRDLISRSYKRLMAKIPDFELSDPDLKFIISKASFHQNDARIAIKLLHRIHKKHPDFKDLIPALTLLAQALDEYPKYENHATACRKLIGKLDNAQ</sequence>
<accession>A0A917CE34</accession>